<reference evidence="1 2" key="1">
    <citation type="journal article" date="2019" name="ACS Chem. Biol.">
        <title>Identification and Mobilization of a Cryptic Antibiotic Biosynthesis Gene Locus from a Human-Pathogenic Nocardia Isolate.</title>
        <authorList>
            <person name="Herisse M."/>
            <person name="Ishida K."/>
            <person name="Porter J.L."/>
            <person name="Howden B."/>
            <person name="Hertweck C."/>
            <person name="Stinear T.P."/>
            <person name="Pidot S.J."/>
        </authorList>
    </citation>
    <scope>NUCLEOTIDE SEQUENCE [LARGE SCALE GENOMIC DNA]</scope>
    <source>
        <strain evidence="1 2">AUSMDU00012717</strain>
    </source>
</reference>
<dbReference type="AlphaFoldDB" id="A0A6G9YNF4"/>
<protein>
    <recommendedName>
        <fullName evidence="3">Type II toxin-antitoxin system RelE/ParE family toxin</fullName>
    </recommendedName>
</protein>
<evidence type="ECO:0000313" key="1">
    <source>
        <dbReference type="EMBL" id="QIS14734.1"/>
    </source>
</evidence>
<proteinExistence type="predicted"/>
<gene>
    <name evidence="1" type="ORF">F5544_34505</name>
</gene>
<dbReference type="KEGG" id="nah:F5544_34505"/>
<evidence type="ECO:0008006" key="3">
    <source>
        <dbReference type="Google" id="ProtNLM"/>
    </source>
</evidence>
<accession>A0A6G9YNF4</accession>
<sequence length="82" mass="9062">MYRVDTSGEATDQIANLPDDALLAYAEAAVVLELAPWNGLSVNKRNPDAPLRQLVFGSFGMITYLVLEQERLVSVVRVQWVG</sequence>
<name>A0A6G9YNF4_9NOCA</name>
<dbReference type="Proteomes" id="UP000503540">
    <property type="component" value="Chromosome"/>
</dbReference>
<dbReference type="RefSeq" id="WP_167471242.1">
    <property type="nucleotide sequence ID" value="NZ_CP046172.1"/>
</dbReference>
<keyword evidence="2" id="KW-1185">Reference proteome</keyword>
<organism evidence="1 2">
    <name type="scientific">Nocardia arthritidis</name>
    <dbReference type="NCBI Taxonomy" id="228602"/>
    <lineage>
        <taxon>Bacteria</taxon>
        <taxon>Bacillati</taxon>
        <taxon>Actinomycetota</taxon>
        <taxon>Actinomycetes</taxon>
        <taxon>Mycobacteriales</taxon>
        <taxon>Nocardiaceae</taxon>
        <taxon>Nocardia</taxon>
    </lineage>
</organism>
<dbReference type="EMBL" id="CP046172">
    <property type="protein sequence ID" value="QIS14734.1"/>
    <property type="molecule type" value="Genomic_DNA"/>
</dbReference>
<evidence type="ECO:0000313" key="2">
    <source>
        <dbReference type="Proteomes" id="UP000503540"/>
    </source>
</evidence>